<reference evidence="8 9" key="1">
    <citation type="journal article" date="2010" name="Virology">
        <title>Plant-feeding insects harbor double-stranded RNA viruses encoding a novel proline-alanine rich protein and a polymerase distantly related to that of fungal viruses.</title>
        <authorList>
            <person name="Spear A."/>
            <person name="Sisterson M.S."/>
            <person name="Yokomi R."/>
            <person name="Stenger D.C."/>
        </authorList>
    </citation>
    <scope>NUCLEOTIDE SEQUENCE [LARGE SCALE GENOMIC DNA]</scope>
</reference>
<dbReference type="GO" id="GO:0006351">
    <property type="term" value="P:DNA-templated transcription"/>
    <property type="evidence" value="ECO:0007669"/>
    <property type="project" value="InterPro"/>
</dbReference>
<sequence length="1326" mass="147141">PLIDAYCLSRPVALPLPRRAAILSGRHTPQYAGCIYHGAVERYTIHIEDGFTKPLPRWALPGGGSIKIEWCTRKAATQLHQLWLDLVAIESDHLLPHGLHFGYIQAIAVCGCDGRLTSQDGSSLAHPDAAVVSDVPICSNAPKGGLISTIRVGGCSNIRASDPKVAGGLLRAIECVRLALVRHKCASRALADQLLAEYTPEYVSNTDPHLAYTMRQEVIRSAGPVQPRAAGWPRGGLACHALAYTLQSGHGHKNLASLIDIASTNLAQMVSTALDMMAIAALALPALNHDGENASTGEVSSLRHSVANWLDACVGSLIHAPTVPSACDMPKPDPSCAAWLTRRFTAWVTEDGLFDWRRVCYHEDHFQKFTSRLFPGNVIKTRGHNGSGYRGQTVFLRSSKTRKHLKCLNLLFPSPSSTDSRHQTLHISDYIWSLIRSRIHGWTPSSILRKVNAVLRHIPVGTFQTTAMAMVMASLGSKSGDLISKCYLSSGLLWRPMAFQRAALKAYSNLARRCATTLAGESLTDAEVAQLAYYDLSFGRSLNTTNWDEEYRNRCIGTLHIQAPSLSIVFSPLGDNRVMLEWKSDLDNTSYDRLKRSSRFYTMLRRELREMCDVLVTKRNTSEPLDKFFKRRHEWMASGSSAGFTMPVSLKRGSKAKGEQWHGDVKVSKRAWAETIDTKDVLHELYLGDPQEVATASEKYENGKARAIYGVAPMHYVLNTYATKGFEERFHLVEGLEKGASGAHAVTLEQARANITADPDIECSMFDYADFNRHHTPEAQAIVFDVFAELGQAKGANPDWVRANQWVAQAKRSMYTQLPDREGRHRVYQGMFSGTRSTDLLNTLLNLAYFRVARRYVDEQLGVHAIDMYHVHQGDDVWVSNRNPTWARALFYVLNNMGFIFQKSKQMFGVGRGEYLRVLYSSGHGYGYLGRAIANYILRPIQNANPISPISWATSINDSMALLVRRGLSIAMADVLYDNNVSFWVRARAHAKDRAPVSLPREYVRLPRILGGLGAMPPSQILPTPNPDSPVLPPLPTMSTTFKSQALNVPTKMTDDWLRYISSRRQGLGGVLDDPTIIRTDLLRQEMIQSNFSGDLANVLPERGWAKYKRDIAKLSASVPKWASELLARSRPLPPDPDALVDTVINDIYPTPYPLRSSVPQYPVLQQHCSYLQGGKVFKMERVGGLSDTLQAIITRSTFKSEKTMAKALGITRVEAIAQILVESNDLGADGADVAALLYPVLNAGNEQLLELLLGQGGELIPHLSLYASPTYWQHMQRVWLDILCNAIRHGPTLNATNVVYGDARGWAVWSQSLRGDHNLLTSVVY</sequence>
<dbReference type="SUPFAM" id="SSF56672">
    <property type="entry name" value="DNA/RNA polymerases"/>
    <property type="match status" value="1"/>
</dbReference>
<protein>
    <recommendedName>
        <fullName evidence="1 7">RNA-directed RNA polymerase</fullName>
        <ecNumber evidence="1 7">2.7.7.48</ecNumber>
    </recommendedName>
</protein>
<organism evidence="8 9">
    <name type="scientific">Circulifer tenellus virus 1</name>
    <dbReference type="NCBI Taxonomy" id="862944"/>
    <lineage>
        <taxon>Viruses</taxon>
        <taxon>Riboviria</taxon>
        <taxon>Orthornavirae</taxon>
        <taxon>Duplornaviricota</taxon>
        <taxon>Chrymotiviricetes</taxon>
        <taxon>Ghabrivirales</taxon>
        <taxon>Alphatotivirineae</taxon>
        <taxon>Spiciviridae</taxon>
        <taxon>Spicivirus</taxon>
        <taxon>Spicivirus ni</taxon>
    </lineage>
</organism>
<evidence type="ECO:0000256" key="5">
    <source>
        <dbReference type="ARBA" id="ARBA00022741"/>
    </source>
</evidence>
<dbReference type="GO" id="GO:0003723">
    <property type="term" value="F:RNA binding"/>
    <property type="evidence" value="ECO:0007669"/>
    <property type="project" value="InterPro"/>
</dbReference>
<proteinExistence type="predicted"/>
<keyword evidence="3 7" id="KW-0808">Transferase</keyword>
<keyword evidence="9" id="KW-1185">Reference proteome</keyword>
<evidence type="ECO:0000313" key="9">
    <source>
        <dbReference type="Proteomes" id="UP000243672"/>
    </source>
</evidence>
<keyword evidence="5 7" id="KW-0547">Nucleotide-binding</keyword>
<keyword evidence="2 7" id="KW-0696">RNA-directed RNA polymerase</keyword>
<evidence type="ECO:0000256" key="4">
    <source>
        <dbReference type="ARBA" id="ARBA00022695"/>
    </source>
</evidence>
<accession>D9D9M0</accession>
<dbReference type="KEGG" id="vg:9501663"/>
<dbReference type="InterPro" id="IPR043502">
    <property type="entry name" value="DNA/RNA_pol_sf"/>
</dbReference>
<evidence type="ECO:0000256" key="6">
    <source>
        <dbReference type="ARBA" id="ARBA00048744"/>
    </source>
</evidence>
<dbReference type="RefSeq" id="YP_003800003.1">
    <property type="nucleotide sequence ID" value="NC_014360.1"/>
</dbReference>
<dbReference type="Proteomes" id="UP000243672">
    <property type="component" value="Segment"/>
</dbReference>
<dbReference type="GO" id="GO:0000166">
    <property type="term" value="F:nucleotide binding"/>
    <property type="evidence" value="ECO:0007669"/>
    <property type="project" value="UniProtKB-KW"/>
</dbReference>
<keyword evidence="4 7" id="KW-0548">Nucleotidyltransferase</keyword>
<dbReference type="GO" id="GO:0003968">
    <property type="term" value="F:RNA-directed RNA polymerase activity"/>
    <property type="evidence" value="ECO:0007669"/>
    <property type="project" value="UniProtKB-KW"/>
</dbReference>
<evidence type="ECO:0000256" key="7">
    <source>
        <dbReference type="RuleBase" id="RU364050"/>
    </source>
</evidence>
<dbReference type="EMBL" id="GU979420">
    <property type="protein sequence ID" value="ADK12924.1"/>
    <property type="molecule type" value="Genomic_RNA"/>
</dbReference>
<evidence type="ECO:0000256" key="2">
    <source>
        <dbReference type="ARBA" id="ARBA00022484"/>
    </source>
</evidence>
<dbReference type="InterPro" id="IPR001795">
    <property type="entry name" value="RNA-dir_pol_luteovirus"/>
</dbReference>
<evidence type="ECO:0000256" key="3">
    <source>
        <dbReference type="ARBA" id="ARBA00022679"/>
    </source>
</evidence>
<evidence type="ECO:0000256" key="1">
    <source>
        <dbReference type="ARBA" id="ARBA00012494"/>
    </source>
</evidence>
<name>D9D9M0_9VIRU</name>
<feature type="non-terminal residue" evidence="8">
    <location>
        <position position="1"/>
    </location>
</feature>
<dbReference type="GeneID" id="9501663"/>
<comment type="catalytic activity">
    <reaction evidence="6 7">
        <text>RNA(n) + a ribonucleoside 5'-triphosphate = RNA(n+1) + diphosphate</text>
        <dbReference type="Rhea" id="RHEA:21248"/>
        <dbReference type="Rhea" id="RHEA-COMP:14527"/>
        <dbReference type="Rhea" id="RHEA-COMP:17342"/>
        <dbReference type="ChEBI" id="CHEBI:33019"/>
        <dbReference type="ChEBI" id="CHEBI:61557"/>
        <dbReference type="ChEBI" id="CHEBI:140395"/>
        <dbReference type="EC" id="2.7.7.48"/>
    </reaction>
</comment>
<keyword evidence="7" id="KW-0693">Viral RNA replication</keyword>
<evidence type="ECO:0000313" key="8">
    <source>
        <dbReference type="EMBL" id="ADK12924.1"/>
    </source>
</evidence>
<dbReference type="EC" id="2.7.7.48" evidence="1 7"/>
<dbReference type="Pfam" id="PF02123">
    <property type="entry name" value="RdRP_4"/>
    <property type="match status" value="1"/>
</dbReference>